<proteinExistence type="predicted"/>
<evidence type="ECO:0000313" key="2">
    <source>
        <dbReference type="Proteomes" id="UP000287547"/>
    </source>
</evidence>
<evidence type="ECO:0000313" key="1">
    <source>
        <dbReference type="EMBL" id="RSM73463.1"/>
    </source>
</evidence>
<organism evidence="1 2">
    <name type="scientific">Kibdelosporangium aridum</name>
    <dbReference type="NCBI Taxonomy" id="2030"/>
    <lineage>
        <taxon>Bacteria</taxon>
        <taxon>Bacillati</taxon>
        <taxon>Actinomycetota</taxon>
        <taxon>Actinomycetes</taxon>
        <taxon>Pseudonocardiales</taxon>
        <taxon>Pseudonocardiaceae</taxon>
        <taxon>Kibdelosporangium</taxon>
    </lineage>
</organism>
<dbReference type="EMBL" id="QHKI01000056">
    <property type="protein sequence ID" value="RSM73463.1"/>
    <property type="molecule type" value="Genomic_DNA"/>
</dbReference>
<dbReference type="Proteomes" id="UP000287547">
    <property type="component" value="Unassembled WGS sequence"/>
</dbReference>
<comment type="caution">
    <text evidence="1">The sequence shown here is derived from an EMBL/GenBank/DDBJ whole genome shotgun (WGS) entry which is preliminary data.</text>
</comment>
<name>A0A428YUR9_KIBAR</name>
<reference evidence="1 2" key="1">
    <citation type="submission" date="2018-05" db="EMBL/GenBank/DDBJ databases">
        <title>Evolution of GPA BGCs.</title>
        <authorList>
            <person name="Waglechner N."/>
            <person name="Wright G.D."/>
        </authorList>
    </citation>
    <scope>NUCLEOTIDE SEQUENCE [LARGE SCALE GENOMIC DNA]</scope>
    <source>
        <strain evidence="1 2">A82846</strain>
    </source>
</reference>
<protein>
    <submittedName>
        <fullName evidence="1">Uncharacterized protein</fullName>
    </submittedName>
</protein>
<sequence>MARTARTPITAAFAGTTITPFNATADGESWVYSGGKTKLVVINGSGGSINVTLPTPSTKTTADGLDIPDRVVAVAAGATKIIRESESALRDDGTVWVDWSATTTITAYLLQD</sequence>
<dbReference type="OrthoDB" id="3543585at2"/>
<gene>
    <name evidence="1" type="ORF">DMH04_41365</name>
</gene>
<dbReference type="AlphaFoldDB" id="A0A428YUR9"/>
<accession>A0A428YUR9</accession>
<dbReference type="RefSeq" id="WP_037253827.1">
    <property type="nucleotide sequence ID" value="NZ_QHKI01000056.1"/>
</dbReference>